<comment type="caution">
    <text evidence="1">The sequence shown here is derived from an EMBL/GenBank/DDBJ whole genome shotgun (WGS) entry which is preliminary data.</text>
</comment>
<name>A0AAD6ML97_9ROSI</name>
<dbReference type="Proteomes" id="UP001164929">
    <property type="component" value="Chromosome 8"/>
</dbReference>
<evidence type="ECO:0000313" key="2">
    <source>
        <dbReference type="Proteomes" id="UP001164929"/>
    </source>
</evidence>
<reference evidence="1" key="1">
    <citation type="journal article" date="2023" name="Mol. Ecol. Resour.">
        <title>Chromosome-level genome assembly of a triploid poplar Populus alba 'Berolinensis'.</title>
        <authorList>
            <person name="Chen S."/>
            <person name="Yu Y."/>
            <person name="Wang X."/>
            <person name="Wang S."/>
            <person name="Zhang T."/>
            <person name="Zhou Y."/>
            <person name="He R."/>
            <person name="Meng N."/>
            <person name="Wang Y."/>
            <person name="Liu W."/>
            <person name="Liu Z."/>
            <person name="Liu J."/>
            <person name="Guo Q."/>
            <person name="Huang H."/>
            <person name="Sederoff R.R."/>
            <person name="Wang G."/>
            <person name="Qu G."/>
            <person name="Chen S."/>
        </authorList>
    </citation>
    <scope>NUCLEOTIDE SEQUENCE</scope>
    <source>
        <strain evidence="1">SC-2020</strain>
    </source>
</reference>
<evidence type="ECO:0000313" key="1">
    <source>
        <dbReference type="EMBL" id="KAJ6987633.1"/>
    </source>
</evidence>
<organism evidence="1 2">
    <name type="scientific">Populus alba x Populus x berolinensis</name>
    <dbReference type="NCBI Taxonomy" id="444605"/>
    <lineage>
        <taxon>Eukaryota</taxon>
        <taxon>Viridiplantae</taxon>
        <taxon>Streptophyta</taxon>
        <taxon>Embryophyta</taxon>
        <taxon>Tracheophyta</taxon>
        <taxon>Spermatophyta</taxon>
        <taxon>Magnoliopsida</taxon>
        <taxon>eudicotyledons</taxon>
        <taxon>Gunneridae</taxon>
        <taxon>Pentapetalae</taxon>
        <taxon>rosids</taxon>
        <taxon>fabids</taxon>
        <taxon>Malpighiales</taxon>
        <taxon>Salicaceae</taxon>
        <taxon>Saliceae</taxon>
        <taxon>Populus</taxon>
    </lineage>
</organism>
<dbReference type="PANTHER" id="PTHR45778">
    <property type="entry name" value="PURPLE ACID PHOSPHATASE-RELATED"/>
    <property type="match status" value="1"/>
</dbReference>
<gene>
    <name evidence="1" type="ORF">NC653_020781</name>
</gene>
<sequence length="134" mass="14530">MKVVSSVSCPDDPTNFTAAATTVVDKVQLASLSTIRVGNILITGWNPGNRIGPMQFTELMAVVNVGFLTALNLTCQGTLQSQLGPVLLDSKPLYISTKTNFVSGSSQYNFIKQDLESVNRSKAPFVVVQRHRPM</sequence>
<dbReference type="Gene3D" id="3.60.21.10">
    <property type="match status" value="1"/>
</dbReference>
<dbReference type="PANTHER" id="PTHR45778:SF7">
    <property type="entry name" value="PURPLE ACID PHOSPHATASE"/>
    <property type="match status" value="1"/>
</dbReference>
<dbReference type="InterPro" id="IPR029052">
    <property type="entry name" value="Metallo-depent_PP-like"/>
</dbReference>
<keyword evidence="2" id="KW-1185">Reference proteome</keyword>
<protein>
    <submittedName>
        <fullName evidence="1">Uncharacterized protein</fullName>
    </submittedName>
</protein>
<dbReference type="EMBL" id="JAQIZT010000008">
    <property type="protein sequence ID" value="KAJ6987633.1"/>
    <property type="molecule type" value="Genomic_DNA"/>
</dbReference>
<dbReference type="AlphaFoldDB" id="A0AAD6ML97"/>
<accession>A0AAD6ML97</accession>
<proteinExistence type="predicted"/>